<evidence type="ECO:0000256" key="4">
    <source>
        <dbReference type="ARBA" id="ARBA00022729"/>
    </source>
</evidence>
<protein>
    <submittedName>
        <fullName evidence="9">BMP family ABC transporter substrate-binding protein</fullName>
    </submittedName>
</protein>
<dbReference type="Gene3D" id="3.40.50.2300">
    <property type="match status" value="2"/>
</dbReference>
<accession>A0A6L7G7W9</accession>
<dbReference type="SUPFAM" id="SSF53822">
    <property type="entry name" value="Periplasmic binding protein-like I"/>
    <property type="match status" value="1"/>
</dbReference>
<comment type="subcellular location">
    <subcellularLocation>
        <location evidence="1">Cell membrane</location>
        <topology evidence="1">Lipid-anchor</topology>
    </subcellularLocation>
</comment>
<evidence type="ECO:0000256" key="2">
    <source>
        <dbReference type="ARBA" id="ARBA00008610"/>
    </source>
</evidence>
<dbReference type="RefSeq" id="WP_160895757.1">
    <property type="nucleotide sequence ID" value="NZ_WUMU01000019.1"/>
</dbReference>
<proteinExistence type="inferred from homology"/>
<dbReference type="Proteomes" id="UP000477911">
    <property type="component" value="Unassembled WGS sequence"/>
</dbReference>
<dbReference type="InterPro" id="IPR028082">
    <property type="entry name" value="Peripla_BP_I"/>
</dbReference>
<keyword evidence="5" id="KW-0472">Membrane</keyword>
<feature type="signal peptide" evidence="7">
    <location>
        <begin position="1"/>
        <end position="21"/>
    </location>
</feature>
<dbReference type="Pfam" id="PF02608">
    <property type="entry name" value="Bmp"/>
    <property type="match status" value="1"/>
</dbReference>
<dbReference type="InterPro" id="IPR050957">
    <property type="entry name" value="BMP_lipoprotein"/>
</dbReference>
<comment type="caution">
    <text evidence="9">The sequence shown here is derived from an EMBL/GenBank/DDBJ whole genome shotgun (WGS) entry which is preliminary data.</text>
</comment>
<evidence type="ECO:0000313" key="9">
    <source>
        <dbReference type="EMBL" id="MXN19638.1"/>
    </source>
</evidence>
<name>A0A6L7G7W9_9RHOB</name>
<dbReference type="AlphaFoldDB" id="A0A6L7G7W9"/>
<dbReference type="CDD" id="cd06354">
    <property type="entry name" value="PBP1_PrnA-like"/>
    <property type="match status" value="1"/>
</dbReference>
<dbReference type="GO" id="GO:0005886">
    <property type="term" value="C:plasma membrane"/>
    <property type="evidence" value="ECO:0007669"/>
    <property type="project" value="UniProtKB-SubCell"/>
</dbReference>
<evidence type="ECO:0000256" key="6">
    <source>
        <dbReference type="ARBA" id="ARBA00023288"/>
    </source>
</evidence>
<dbReference type="PANTHER" id="PTHR34296">
    <property type="entry name" value="TRANSCRIPTIONAL ACTIVATOR PROTEIN MED"/>
    <property type="match status" value="1"/>
</dbReference>
<dbReference type="InterPro" id="IPR003760">
    <property type="entry name" value="PnrA-like"/>
</dbReference>
<comment type="similarity">
    <text evidence="2">Belongs to the BMP lipoprotein family.</text>
</comment>
<keyword evidence="3" id="KW-1003">Cell membrane</keyword>
<evidence type="ECO:0000256" key="5">
    <source>
        <dbReference type="ARBA" id="ARBA00023136"/>
    </source>
</evidence>
<feature type="chain" id="PRO_5026648202" evidence="7">
    <location>
        <begin position="22"/>
        <end position="330"/>
    </location>
</feature>
<evidence type="ECO:0000256" key="7">
    <source>
        <dbReference type="SAM" id="SignalP"/>
    </source>
</evidence>
<evidence type="ECO:0000259" key="8">
    <source>
        <dbReference type="Pfam" id="PF02608"/>
    </source>
</evidence>
<keyword evidence="10" id="KW-1185">Reference proteome</keyword>
<reference evidence="9 10" key="1">
    <citation type="submission" date="2019-12" db="EMBL/GenBank/DDBJ databases">
        <authorList>
            <person name="Li M."/>
        </authorList>
    </citation>
    <scope>NUCLEOTIDE SEQUENCE [LARGE SCALE GENOMIC DNA]</scope>
    <source>
        <strain evidence="9 10">GBMRC 2024</strain>
    </source>
</reference>
<gene>
    <name evidence="9" type="ORF">GR170_17530</name>
</gene>
<evidence type="ECO:0000313" key="10">
    <source>
        <dbReference type="Proteomes" id="UP000477911"/>
    </source>
</evidence>
<evidence type="ECO:0000256" key="3">
    <source>
        <dbReference type="ARBA" id="ARBA00022475"/>
    </source>
</evidence>
<sequence>MLRTLLLSTALAGLAAVSAEAKTLIFLSASPVSVNDFLQLGANGAEKVAKETGMDYKIYESSDPTVKLQNLEAAAEEADIVVAITYEYDEILPAVAAKHPDVQFLAVDSCPAESGANVHCAVFREYEANFLAGAEAALTSETGQVGAIGALDIPFIHRYTDAFLAGAKYAVPDIRTAPSLWIGGNNPFADPAKGQQRGTIMASGGTDRILAAASGSNGGIYRALGDFPGAAAFGVDINQCPQAPGLVMDNVEKMTDVAVENGVRGILSGDQPKVVTLGLAEGGMTLTSLKPGITDSGCLFEEHPDVIEKVAAIRDKVISGEVVVADPMAQ</sequence>
<dbReference type="EMBL" id="WUMU01000019">
    <property type="protein sequence ID" value="MXN19638.1"/>
    <property type="molecule type" value="Genomic_DNA"/>
</dbReference>
<dbReference type="PANTHER" id="PTHR34296:SF2">
    <property type="entry name" value="ABC TRANSPORTER GUANOSINE-BINDING PROTEIN NUPN"/>
    <property type="match status" value="1"/>
</dbReference>
<keyword evidence="4 7" id="KW-0732">Signal</keyword>
<keyword evidence="6" id="KW-0449">Lipoprotein</keyword>
<organism evidence="9 10">
    <name type="scientific">Pseudooceanicola albus</name>
    <dbReference type="NCBI Taxonomy" id="2692189"/>
    <lineage>
        <taxon>Bacteria</taxon>
        <taxon>Pseudomonadati</taxon>
        <taxon>Pseudomonadota</taxon>
        <taxon>Alphaproteobacteria</taxon>
        <taxon>Rhodobacterales</taxon>
        <taxon>Paracoccaceae</taxon>
        <taxon>Pseudooceanicola</taxon>
    </lineage>
</organism>
<feature type="domain" description="ABC transporter substrate-binding protein PnrA-like" evidence="8">
    <location>
        <begin position="41"/>
        <end position="288"/>
    </location>
</feature>
<evidence type="ECO:0000256" key="1">
    <source>
        <dbReference type="ARBA" id="ARBA00004193"/>
    </source>
</evidence>